<dbReference type="Pfam" id="PF13181">
    <property type="entry name" value="TPR_8"/>
    <property type="match status" value="2"/>
</dbReference>
<feature type="repeat" description="TPR" evidence="3">
    <location>
        <begin position="101"/>
        <end position="134"/>
    </location>
</feature>
<dbReference type="PROSITE" id="PS50005">
    <property type="entry name" value="TPR"/>
    <property type="match status" value="4"/>
</dbReference>
<feature type="repeat" description="TPR" evidence="3">
    <location>
        <begin position="169"/>
        <end position="202"/>
    </location>
</feature>
<keyword evidence="2 3" id="KW-0802">TPR repeat</keyword>
<dbReference type="InterPro" id="IPR011990">
    <property type="entry name" value="TPR-like_helical_dom_sf"/>
</dbReference>
<gene>
    <name evidence="4" type="ORF">SAMN05428642_103296</name>
</gene>
<name>A0A1K2IMR1_9FLAO</name>
<evidence type="ECO:0000313" key="4">
    <source>
        <dbReference type="EMBL" id="SFZ93721.1"/>
    </source>
</evidence>
<dbReference type="AlphaFoldDB" id="A0A1K2IMR1"/>
<dbReference type="Pfam" id="PF13432">
    <property type="entry name" value="TPR_16"/>
    <property type="match status" value="1"/>
</dbReference>
<dbReference type="InterPro" id="IPR019734">
    <property type="entry name" value="TPR_rpt"/>
</dbReference>
<dbReference type="PANTHER" id="PTHR44858:SF1">
    <property type="entry name" value="UDP-N-ACETYLGLUCOSAMINE--PEPTIDE N-ACETYLGLUCOSAMINYLTRANSFERASE SPINDLY-RELATED"/>
    <property type="match status" value="1"/>
</dbReference>
<dbReference type="Gene3D" id="1.25.40.10">
    <property type="entry name" value="Tetratricopeptide repeat domain"/>
    <property type="match status" value="2"/>
</dbReference>
<keyword evidence="5" id="KW-1185">Reference proteome</keyword>
<dbReference type="InterPro" id="IPR050498">
    <property type="entry name" value="Ycf3"/>
</dbReference>
<feature type="repeat" description="TPR" evidence="3">
    <location>
        <begin position="236"/>
        <end position="269"/>
    </location>
</feature>
<dbReference type="OrthoDB" id="965869at2"/>
<dbReference type="PANTHER" id="PTHR44858">
    <property type="entry name" value="TETRATRICOPEPTIDE REPEAT PROTEIN 6"/>
    <property type="match status" value="1"/>
</dbReference>
<evidence type="ECO:0000256" key="1">
    <source>
        <dbReference type="ARBA" id="ARBA00022737"/>
    </source>
</evidence>
<proteinExistence type="predicted"/>
<keyword evidence="1" id="KW-0677">Repeat</keyword>
<evidence type="ECO:0000313" key="5">
    <source>
        <dbReference type="Proteomes" id="UP000182544"/>
    </source>
</evidence>
<dbReference type="SUPFAM" id="SSF48452">
    <property type="entry name" value="TPR-like"/>
    <property type="match status" value="1"/>
</dbReference>
<sequence length="336" mass="38614">MLNSLLNNWHIICCNTTMKKNIILLLFICPIISFGQANKIFRQASRTNDLNEKIALLTQVIDLEPNNLDAYFYRAIAKNDLGDFRGAIVDYSKIIVEEPDADTYYNRGNSRYSIKDFTGAKEDYAKAYMLDENFIDALYSLACVKLDLEEYEDALKDFSSVLKVAPDQAKVYTLRAATYKALENYQNALQDYSTSVLIEPNADSYYNRGVFLMDINYHKEANVDLTESIKLNKNNSYAYFYRGASNLLLGEFLDAIKDFLKAIEFDSVDFDAYLGLAIAYNKVNDAANAKLNFEKANNIISPNESVKSIEQYTNTYWFQTQYYYFNNSINELVKLK</sequence>
<dbReference type="EMBL" id="FPKV01000003">
    <property type="protein sequence ID" value="SFZ93721.1"/>
    <property type="molecule type" value="Genomic_DNA"/>
</dbReference>
<evidence type="ECO:0000256" key="3">
    <source>
        <dbReference type="PROSITE-ProRule" id="PRU00339"/>
    </source>
</evidence>
<feature type="repeat" description="TPR" evidence="3">
    <location>
        <begin position="135"/>
        <end position="168"/>
    </location>
</feature>
<accession>A0A1K2IMR1</accession>
<dbReference type="STRING" id="369401.SAMN05428642_103296"/>
<organism evidence="4 5">
    <name type="scientific">Flaviramulus basaltis</name>
    <dbReference type="NCBI Taxonomy" id="369401"/>
    <lineage>
        <taxon>Bacteria</taxon>
        <taxon>Pseudomonadati</taxon>
        <taxon>Bacteroidota</taxon>
        <taxon>Flavobacteriia</taxon>
        <taxon>Flavobacteriales</taxon>
        <taxon>Flavobacteriaceae</taxon>
        <taxon>Flaviramulus</taxon>
    </lineage>
</organism>
<protein>
    <submittedName>
        <fullName evidence="4">Tetratricopeptide repeat-containing protein</fullName>
    </submittedName>
</protein>
<evidence type="ECO:0000256" key="2">
    <source>
        <dbReference type="ARBA" id="ARBA00022803"/>
    </source>
</evidence>
<dbReference type="Proteomes" id="UP000182544">
    <property type="component" value="Unassembled WGS sequence"/>
</dbReference>
<dbReference type="SMART" id="SM00028">
    <property type="entry name" value="TPR"/>
    <property type="match status" value="7"/>
</dbReference>
<reference evidence="4 5" key="1">
    <citation type="submission" date="2016-10" db="EMBL/GenBank/DDBJ databases">
        <authorList>
            <person name="de Groot N.N."/>
        </authorList>
    </citation>
    <scope>NUCLEOTIDE SEQUENCE [LARGE SCALE GENOMIC DNA]</scope>
    <source>
        <strain evidence="4 5">DSM 18180</strain>
    </source>
</reference>